<dbReference type="RefSeq" id="XP_032805294.1">
    <property type="nucleotide sequence ID" value="XM_032949403.1"/>
</dbReference>
<feature type="compositionally biased region" description="Polar residues" evidence="1">
    <location>
        <begin position="303"/>
        <end position="320"/>
    </location>
</feature>
<evidence type="ECO:0000313" key="3">
    <source>
        <dbReference type="RefSeq" id="XP_032805294.1"/>
    </source>
</evidence>
<feature type="region of interest" description="Disordered" evidence="1">
    <location>
        <begin position="191"/>
        <end position="245"/>
    </location>
</feature>
<feature type="compositionally biased region" description="Basic and acidic residues" evidence="1">
    <location>
        <begin position="40"/>
        <end position="49"/>
    </location>
</feature>
<keyword evidence="2" id="KW-1185">Reference proteome</keyword>
<evidence type="ECO:0000256" key="1">
    <source>
        <dbReference type="SAM" id="MobiDB-lite"/>
    </source>
</evidence>
<feature type="region of interest" description="Disordered" evidence="1">
    <location>
        <begin position="380"/>
        <end position="407"/>
    </location>
</feature>
<proteinExistence type="predicted"/>
<evidence type="ECO:0000313" key="2">
    <source>
        <dbReference type="Proteomes" id="UP001318040"/>
    </source>
</evidence>
<protein>
    <submittedName>
        <fullName evidence="3">Uncharacterized protein LOC116940084 isoform X1</fullName>
    </submittedName>
</protein>
<feature type="compositionally biased region" description="Low complexity" evidence="1">
    <location>
        <begin position="191"/>
        <end position="201"/>
    </location>
</feature>
<feature type="region of interest" description="Disordered" evidence="1">
    <location>
        <begin position="421"/>
        <end position="442"/>
    </location>
</feature>
<organism evidence="2 3">
    <name type="scientific">Petromyzon marinus</name>
    <name type="common">Sea lamprey</name>
    <dbReference type="NCBI Taxonomy" id="7757"/>
    <lineage>
        <taxon>Eukaryota</taxon>
        <taxon>Metazoa</taxon>
        <taxon>Chordata</taxon>
        <taxon>Craniata</taxon>
        <taxon>Vertebrata</taxon>
        <taxon>Cyclostomata</taxon>
        <taxon>Hyperoartia</taxon>
        <taxon>Petromyzontiformes</taxon>
        <taxon>Petromyzontidae</taxon>
        <taxon>Petromyzon</taxon>
    </lineage>
</organism>
<sequence length="507" mass="53180">MAAPSSSLRRAARGCSGGDERGGRGEGRGRRGGGGRGGRRGVEGRRGEVGEGLGGRASKAQLSFVKAPSRLAAAPNGPRRLGRTAPPPRPVVAPLHGRIGSPPSWVTSQFPGGLGGDRPLGGTGQCGSRIQHRAVASVRAIPSGRFLPLQFLVGNNSGINSGNNNDIHRLPGARNSKTASVIRAAVGCEAPETSTSETSPPVTCGESPCVRSPRVAPDFQPRSSSFERNAGSGRCRSSESGQRKTWENAHCNNGLTKVQLTSLTAIHGTFSENDHVINSKKSHCKDVLNVHSRDSANGHVLLSDQSHLRNSQNSPCTNLENGRPRGLETGASQSGHRNHGERASGACDTRADDSGLRVLLDLSAPSVLTPDYSHHLPADNPAAIDVGRSPSGATQRWGGRGEGKTARGTTLPLRRLLLLLDDPEDDSSPPAGGPVLAEDTPEEMRVRSGVALRRRRRGWAAGGCVPRAPPIRDLGTSLQVEEAGAGQYVPGFPISRYLHGEQSMIGK</sequence>
<dbReference type="Proteomes" id="UP001318040">
    <property type="component" value="Chromosome 7"/>
</dbReference>
<name>A0AAJ7WPF1_PETMA</name>
<accession>A0AAJ7WPF1</accession>
<feature type="region of interest" description="Disordered" evidence="1">
    <location>
        <begin position="303"/>
        <end position="349"/>
    </location>
</feature>
<gene>
    <name evidence="3" type="primary">LOC116940084</name>
</gene>
<dbReference type="AlphaFoldDB" id="A0AAJ7WPF1"/>
<feature type="region of interest" description="Disordered" evidence="1">
    <location>
        <begin position="1"/>
        <end position="89"/>
    </location>
</feature>
<feature type="compositionally biased region" description="Basic and acidic residues" evidence="1">
    <location>
        <begin position="18"/>
        <end position="29"/>
    </location>
</feature>
<reference evidence="3" key="1">
    <citation type="submission" date="2025-08" db="UniProtKB">
        <authorList>
            <consortium name="RefSeq"/>
        </authorList>
    </citation>
    <scope>IDENTIFICATION</scope>
    <source>
        <tissue evidence="3">Sperm</tissue>
    </source>
</reference>
<feature type="compositionally biased region" description="Basic residues" evidence="1">
    <location>
        <begin position="30"/>
        <end position="39"/>
    </location>
</feature>
<dbReference type="KEGG" id="pmrn:116940084"/>